<protein>
    <recommendedName>
        <fullName evidence="5">HTH lysR-type domain-containing protein</fullName>
    </recommendedName>
</protein>
<dbReference type="InterPro" id="IPR005119">
    <property type="entry name" value="LysR_subst-bd"/>
</dbReference>
<name>N9T3T3_9GAMM</name>
<evidence type="ECO:0000256" key="3">
    <source>
        <dbReference type="ARBA" id="ARBA00023125"/>
    </source>
</evidence>
<dbReference type="Gene3D" id="3.40.190.290">
    <property type="match status" value="1"/>
</dbReference>
<dbReference type="Gene3D" id="1.10.10.10">
    <property type="entry name" value="Winged helix-like DNA-binding domain superfamily/Winged helix DNA-binding domain"/>
    <property type="match status" value="1"/>
</dbReference>
<evidence type="ECO:0000256" key="4">
    <source>
        <dbReference type="ARBA" id="ARBA00023163"/>
    </source>
</evidence>
<dbReference type="PANTHER" id="PTHR30537">
    <property type="entry name" value="HTH-TYPE TRANSCRIPTIONAL REGULATOR"/>
    <property type="match status" value="1"/>
</dbReference>
<dbReference type="Pfam" id="PF03466">
    <property type="entry name" value="LysR_substrate"/>
    <property type="match status" value="1"/>
</dbReference>
<keyword evidence="3" id="KW-0238">DNA-binding</keyword>
<comment type="similarity">
    <text evidence="1">Belongs to the LysR transcriptional regulatory family.</text>
</comment>
<dbReference type="PANTHER" id="PTHR30537:SF5">
    <property type="entry name" value="HTH-TYPE TRANSCRIPTIONAL ACTIVATOR TTDR-RELATED"/>
    <property type="match status" value="1"/>
</dbReference>
<dbReference type="InterPro" id="IPR000847">
    <property type="entry name" value="LysR_HTH_N"/>
</dbReference>
<accession>N9T3T3</accession>
<evidence type="ECO:0000313" key="6">
    <source>
        <dbReference type="EMBL" id="ENX58000.1"/>
    </source>
</evidence>
<proteinExistence type="inferred from homology"/>
<dbReference type="InterPro" id="IPR036390">
    <property type="entry name" value="WH_DNA-bd_sf"/>
</dbReference>
<dbReference type="FunFam" id="1.10.10.10:FF:000001">
    <property type="entry name" value="LysR family transcriptional regulator"/>
    <property type="match status" value="1"/>
</dbReference>
<organism evidence="6 7">
    <name type="scientific">Acinetobacter higginsii</name>
    <dbReference type="NCBI Taxonomy" id="70347"/>
    <lineage>
        <taxon>Bacteria</taxon>
        <taxon>Pseudomonadati</taxon>
        <taxon>Pseudomonadota</taxon>
        <taxon>Gammaproteobacteria</taxon>
        <taxon>Moraxellales</taxon>
        <taxon>Moraxellaceae</taxon>
        <taxon>Acinetobacter</taxon>
    </lineage>
</organism>
<dbReference type="Pfam" id="PF00126">
    <property type="entry name" value="HTH_1"/>
    <property type="match status" value="1"/>
</dbReference>
<dbReference type="SUPFAM" id="SSF46785">
    <property type="entry name" value="Winged helix' DNA-binding domain"/>
    <property type="match status" value="1"/>
</dbReference>
<keyword evidence="2" id="KW-0805">Transcription regulation</keyword>
<evidence type="ECO:0000259" key="5">
    <source>
        <dbReference type="PROSITE" id="PS50931"/>
    </source>
</evidence>
<evidence type="ECO:0000313" key="7">
    <source>
        <dbReference type="Proteomes" id="UP000013084"/>
    </source>
</evidence>
<dbReference type="GO" id="GO:0003677">
    <property type="term" value="F:DNA binding"/>
    <property type="evidence" value="ECO:0007669"/>
    <property type="project" value="UniProtKB-KW"/>
</dbReference>
<evidence type="ECO:0000256" key="1">
    <source>
        <dbReference type="ARBA" id="ARBA00009437"/>
    </source>
</evidence>
<dbReference type="InterPro" id="IPR036388">
    <property type="entry name" value="WH-like_DNA-bd_sf"/>
</dbReference>
<dbReference type="GO" id="GO:0003700">
    <property type="term" value="F:DNA-binding transcription factor activity"/>
    <property type="evidence" value="ECO:0007669"/>
    <property type="project" value="InterPro"/>
</dbReference>
<dbReference type="Proteomes" id="UP000013084">
    <property type="component" value="Unassembled WGS sequence"/>
</dbReference>
<gene>
    <name evidence="6" type="ORF">F902_02400</name>
</gene>
<sequence>MDVFRSMTVFVRSVELGSFSAAGDALNMSPQLVGKYVFALEKHLGVKLLNRTTRSQSLTDIGLNYYENAKRILSDLHQTESQVADNRQVPKGNLRISAPVLFGVHALTPVLPEYLSQNPEVSIELSLSNKYVDIVEDGFDIVFRTGDLADSTLIARPLKKREMVLCASPSLIEKIGEIKNPKDLIKAPCIAFTPQTLKKPWVFYDVDGNKESILVSGPLTIDNGDALLLAARSGLGIILQAHKLVEDDLKNGSLIKLLPDHSIPEKPFYLVYQRDKHITPKLKSFIDFVILNFA</sequence>
<evidence type="ECO:0000256" key="2">
    <source>
        <dbReference type="ARBA" id="ARBA00023015"/>
    </source>
</evidence>
<keyword evidence="4" id="KW-0804">Transcription</keyword>
<dbReference type="HOGENOM" id="CLU_039613_16_2_6"/>
<dbReference type="EMBL" id="APRN01000036">
    <property type="protein sequence ID" value="ENX58000.1"/>
    <property type="molecule type" value="Genomic_DNA"/>
</dbReference>
<dbReference type="InterPro" id="IPR058163">
    <property type="entry name" value="LysR-type_TF_proteobact-type"/>
</dbReference>
<keyword evidence="7" id="KW-1185">Reference proteome</keyword>
<reference evidence="6 7" key="1">
    <citation type="submission" date="2013-02" db="EMBL/GenBank/DDBJ databases">
        <title>The Genome Sequence of Acinetobacter sp. CIP 70.18.</title>
        <authorList>
            <consortium name="The Broad Institute Genome Sequencing Platform"/>
            <consortium name="The Broad Institute Genome Sequencing Center for Infectious Disease"/>
            <person name="Cerqueira G."/>
            <person name="Feldgarden M."/>
            <person name="Courvalin P."/>
            <person name="Perichon B."/>
            <person name="Grillot-Courvalin C."/>
            <person name="Clermont D."/>
            <person name="Rocha E."/>
            <person name="Yoon E.-J."/>
            <person name="Nemec A."/>
            <person name="Walker B."/>
            <person name="Young S.K."/>
            <person name="Zeng Q."/>
            <person name="Gargeya S."/>
            <person name="Fitzgerald M."/>
            <person name="Haas B."/>
            <person name="Abouelleil A."/>
            <person name="Alvarado L."/>
            <person name="Arachchi H.M."/>
            <person name="Berlin A.M."/>
            <person name="Chapman S.B."/>
            <person name="Dewar J."/>
            <person name="Goldberg J."/>
            <person name="Griggs A."/>
            <person name="Gujja S."/>
            <person name="Hansen M."/>
            <person name="Howarth C."/>
            <person name="Imamovic A."/>
            <person name="Larimer J."/>
            <person name="McCowan C."/>
            <person name="Murphy C."/>
            <person name="Neiman D."/>
            <person name="Pearson M."/>
            <person name="Priest M."/>
            <person name="Roberts A."/>
            <person name="Saif S."/>
            <person name="Shea T."/>
            <person name="Sisk P."/>
            <person name="Sykes S."/>
            <person name="Wortman J."/>
            <person name="Nusbaum C."/>
            <person name="Birren B."/>
        </authorList>
    </citation>
    <scope>NUCLEOTIDE SEQUENCE [LARGE SCALE GENOMIC DNA]</scope>
    <source>
        <strain evidence="6 7">CIP 70.18</strain>
    </source>
</reference>
<feature type="domain" description="HTH lysR-type" evidence="5">
    <location>
        <begin position="1"/>
        <end position="59"/>
    </location>
</feature>
<dbReference type="PROSITE" id="PS50931">
    <property type="entry name" value="HTH_LYSR"/>
    <property type="match status" value="1"/>
</dbReference>
<dbReference type="AlphaFoldDB" id="N9T3T3"/>
<comment type="caution">
    <text evidence="6">The sequence shown here is derived from an EMBL/GenBank/DDBJ whole genome shotgun (WGS) entry which is preliminary data.</text>
</comment>
<dbReference type="SUPFAM" id="SSF53850">
    <property type="entry name" value="Periplasmic binding protein-like II"/>
    <property type="match status" value="1"/>
</dbReference>
<dbReference type="PATRIC" id="fig|1217700.3.peg.2330"/>